<keyword evidence="3" id="KW-1185">Reference proteome</keyword>
<reference evidence="2 3" key="1">
    <citation type="submission" date="2020-08" db="EMBL/GenBank/DDBJ databases">
        <title>Sequencing the genomes of 1000 actinobacteria strains.</title>
        <authorList>
            <person name="Klenk H.-P."/>
        </authorList>
    </citation>
    <scope>NUCLEOTIDE SEQUENCE [LARGE SCALE GENOMIC DNA]</scope>
    <source>
        <strain evidence="2 3">DSM 45784</strain>
    </source>
</reference>
<sequence>MRRLIALTATALLAPALALAASATAHAAPKPTAAGPADALRQQLVKRTTVRIDERNEFRLGKTALRYRETGVVRFGRSGPDAGDTKLTISSGASKSTGHIIALGGKVYVKSPVYDDALPAGKTWVRFTGPARTTLLVDVLRPRTLGALVAHTKSKAPGGTVNGARTTLLRGAITLGELAKVSPDGGLRGLSGKEKKIAVPWKLWVGGDQLPRRFQAAVVLPGPAPLGDLKLSSDARYAGWGGHVAIQAPPADLVVDQKDLETDEDLPEARPDLITTITGRAAAKS</sequence>
<dbReference type="Gene3D" id="2.50.20.20">
    <property type="match status" value="1"/>
</dbReference>
<evidence type="ECO:0000256" key="1">
    <source>
        <dbReference type="SAM" id="SignalP"/>
    </source>
</evidence>
<keyword evidence="1" id="KW-0732">Signal</keyword>
<dbReference type="RefSeq" id="WP_184888116.1">
    <property type="nucleotide sequence ID" value="NZ_BOOV01000036.1"/>
</dbReference>
<name>A0A7W7DGG7_9ACTN</name>
<feature type="chain" id="PRO_5030966376" description="Lipoprotein" evidence="1">
    <location>
        <begin position="28"/>
        <end position="285"/>
    </location>
</feature>
<comment type="caution">
    <text evidence="2">The sequence shown here is derived from an EMBL/GenBank/DDBJ whole genome shotgun (WGS) entry which is preliminary data.</text>
</comment>
<gene>
    <name evidence="2" type="ORF">BJ982_007583</name>
</gene>
<organism evidence="2 3">
    <name type="scientific">Sphaerisporangium siamense</name>
    <dbReference type="NCBI Taxonomy" id="795645"/>
    <lineage>
        <taxon>Bacteria</taxon>
        <taxon>Bacillati</taxon>
        <taxon>Actinomycetota</taxon>
        <taxon>Actinomycetes</taxon>
        <taxon>Streptosporangiales</taxon>
        <taxon>Streptosporangiaceae</taxon>
        <taxon>Sphaerisporangium</taxon>
    </lineage>
</organism>
<proteinExistence type="predicted"/>
<protein>
    <recommendedName>
        <fullName evidence="4">Lipoprotein</fullName>
    </recommendedName>
</protein>
<accession>A0A7W7DGG7</accession>
<evidence type="ECO:0000313" key="3">
    <source>
        <dbReference type="Proteomes" id="UP000542210"/>
    </source>
</evidence>
<evidence type="ECO:0008006" key="4">
    <source>
        <dbReference type="Google" id="ProtNLM"/>
    </source>
</evidence>
<dbReference type="Proteomes" id="UP000542210">
    <property type="component" value="Unassembled WGS sequence"/>
</dbReference>
<dbReference type="EMBL" id="JACHND010000001">
    <property type="protein sequence ID" value="MBB4706039.1"/>
    <property type="molecule type" value="Genomic_DNA"/>
</dbReference>
<feature type="signal peptide" evidence="1">
    <location>
        <begin position="1"/>
        <end position="27"/>
    </location>
</feature>
<evidence type="ECO:0000313" key="2">
    <source>
        <dbReference type="EMBL" id="MBB4706039.1"/>
    </source>
</evidence>
<dbReference type="AlphaFoldDB" id="A0A7W7DGG7"/>